<comment type="caution">
    <text evidence="32">The sequence shown here is derived from an EMBL/GenBank/DDBJ whole genome shotgun (WGS) entry which is preliminary data.</text>
</comment>
<dbReference type="Pfam" id="PF13499">
    <property type="entry name" value="EF-hand_7"/>
    <property type="match status" value="2"/>
</dbReference>
<dbReference type="InterPro" id="IPR017441">
    <property type="entry name" value="Protein_kinase_ATP_BS"/>
</dbReference>
<keyword evidence="12" id="KW-0677">Repeat</keyword>
<feature type="domain" description="EF-hand" evidence="31">
    <location>
        <begin position="354"/>
        <end position="389"/>
    </location>
</feature>
<dbReference type="PANTHER" id="PTHR24349">
    <property type="entry name" value="SERINE/THREONINE-PROTEIN KINASE"/>
    <property type="match status" value="1"/>
</dbReference>
<evidence type="ECO:0000256" key="29">
    <source>
        <dbReference type="RuleBase" id="RU000304"/>
    </source>
</evidence>
<dbReference type="GO" id="GO:0020005">
    <property type="term" value="C:symbiont-containing vacuole membrane"/>
    <property type="evidence" value="ECO:0007669"/>
    <property type="project" value="UniProtKB-SubCell"/>
</dbReference>
<keyword evidence="7" id="KW-1032">Host cell membrane</keyword>
<evidence type="ECO:0000256" key="25">
    <source>
        <dbReference type="ARBA" id="ARBA00048679"/>
    </source>
</evidence>
<dbReference type="SMART" id="SM00220">
    <property type="entry name" value="S_TKc"/>
    <property type="match status" value="1"/>
</dbReference>
<dbReference type="PROSITE" id="PS50222">
    <property type="entry name" value="EF_HAND_2"/>
    <property type="match status" value="4"/>
</dbReference>
<keyword evidence="11" id="KW-0479">Metal-binding</keyword>
<evidence type="ECO:0000259" key="31">
    <source>
        <dbReference type="PROSITE" id="PS50222"/>
    </source>
</evidence>
<keyword evidence="18" id="KW-1043">Host membrane</keyword>
<evidence type="ECO:0000259" key="30">
    <source>
        <dbReference type="PROSITE" id="PS50011"/>
    </source>
</evidence>
<evidence type="ECO:0000256" key="1">
    <source>
        <dbReference type="ARBA" id="ARBA00001946"/>
    </source>
</evidence>
<keyword evidence="16 28" id="KW-0067">ATP-binding</keyword>
<dbReference type="GO" id="GO:0005886">
    <property type="term" value="C:plasma membrane"/>
    <property type="evidence" value="ECO:0007669"/>
    <property type="project" value="UniProtKB-SubCell"/>
</dbReference>
<evidence type="ECO:0000256" key="17">
    <source>
        <dbReference type="ARBA" id="ARBA00022846"/>
    </source>
</evidence>
<dbReference type="Gene3D" id="1.10.238.10">
    <property type="entry name" value="EF-hand"/>
    <property type="match status" value="2"/>
</dbReference>
<dbReference type="GO" id="GO:0031514">
    <property type="term" value="C:motile cilium"/>
    <property type="evidence" value="ECO:0007669"/>
    <property type="project" value="UniProtKB-SubCell"/>
</dbReference>
<evidence type="ECO:0000256" key="14">
    <source>
        <dbReference type="ARBA" id="ARBA00022777"/>
    </source>
</evidence>
<evidence type="ECO:0000256" key="7">
    <source>
        <dbReference type="ARBA" id="ARBA00022511"/>
    </source>
</evidence>
<dbReference type="FunFam" id="1.10.238.10:FF:000585">
    <property type="entry name" value="Calcium-dependent protein kinase-a"/>
    <property type="match status" value="1"/>
</dbReference>
<dbReference type="InterPro" id="IPR018247">
    <property type="entry name" value="EF_Hand_1_Ca_BS"/>
</dbReference>
<evidence type="ECO:0000256" key="22">
    <source>
        <dbReference type="ARBA" id="ARBA00023288"/>
    </source>
</evidence>
<evidence type="ECO:0000256" key="12">
    <source>
        <dbReference type="ARBA" id="ARBA00022737"/>
    </source>
</evidence>
<evidence type="ECO:0000256" key="13">
    <source>
        <dbReference type="ARBA" id="ARBA00022741"/>
    </source>
</evidence>
<keyword evidence="19" id="KW-0969">Cilium</keyword>
<dbReference type="PROSITE" id="PS00108">
    <property type="entry name" value="PROTEIN_KINASE_ST"/>
    <property type="match status" value="1"/>
</dbReference>
<keyword evidence="9" id="KW-0808">Transferase</keyword>
<evidence type="ECO:0000256" key="26">
    <source>
        <dbReference type="ARBA" id="ARBA00060437"/>
    </source>
</evidence>
<feature type="domain" description="EF-hand" evidence="31">
    <location>
        <begin position="427"/>
        <end position="462"/>
    </location>
</feature>
<feature type="domain" description="EF-hand" evidence="31">
    <location>
        <begin position="391"/>
        <end position="426"/>
    </location>
</feature>
<dbReference type="Proteomes" id="UP000187209">
    <property type="component" value="Unassembled WGS sequence"/>
</dbReference>
<dbReference type="InterPro" id="IPR011992">
    <property type="entry name" value="EF-hand-dom_pair"/>
</dbReference>
<keyword evidence="18" id="KW-0472">Membrane</keyword>
<evidence type="ECO:0000256" key="6">
    <source>
        <dbReference type="ARBA" id="ARBA00022475"/>
    </source>
</evidence>
<dbReference type="GO" id="GO:0005524">
    <property type="term" value="F:ATP binding"/>
    <property type="evidence" value="ECO:0007669"/>
    <property type="project" value="UniProtKB-UniRule"/>
</dbReference>
<dbReference type="GO" id="GO:0004674">
    <property type="term" value="F:protein serine/threonine kinase activity"/>
    <property type="evidence" value="ECO:0007669"/>
    <property type="project" value="UniProtKB-KW"/>
</dbReference>
<evidence type="ECO:0000256" key="16">
    <source>
        <dbReference type="ARBA" id="ARBA00022840"/>
    </source>
</evidence>
<comment type="catalytic activity">
    <reaction evidence="24">
        <text>L-threonyl-[protein] + ATP = O-phospho-L-threonyl-[protein] + ADP + H(+)</text>
        <dbReference type="Rhea" id="RHEA:46608"/>
        <dbReference type="Rhea" id="RHEA-COMP:11060"/>
        <dbReference type="Rhea" id="RHEA-COMP:11605"/>
        <dbReference type="ChEBI" id="CHEBI:15378"/>
        <dbReference type="ChEBI" id="CHEBI:30013"/>
        <dbReference type="ChEBI" id="CHEBI:30616"/>
        <dbReference type="ChEBI" id="CHEBI:61977"/>
        <dbReference type="ChEBI" id="CHEBI:456216"/>
        <dbReference type="EC" id="2.7.11.1"/>
    </reaction>
</comment>
<dbReference type="FunFam" id="1.10.510.10:FF:000398">
    <property type="entry name" value="Calcium-dependent protein kinase 1"/>
    <property type="match status" value="1"/>
</dbReference>
<evidence type="ECO:0000256" key="3">
    <source>
        <dbReference type="ARBA" id="ARBA00004342"/>
    </source>
</evidence>
<dbReference type="InterPro" id="IPR011009">
    <property type="entry name" value="Kinase-like_dom_sf"/>
</dbReference>
<evidence type="ECO:0000256" key="11">
    <source>
        <dbReference type="ARBA" id="ARBA00022723"/>
    </source>
</evidence>
<dbReference type="InterPro" id="IPR050205">
    <property type="entry name" value="CDPK_Ser/Thr_kinases"/>
</dbReference>
<evidence type="ECO:0000256" key="28">
    <source>
        <dbReference type="PROSITE-ProRule" id="PRU10141"/>
    </source>
</evidence>
<evidence type="ECO:0000256" key="5">
    <source>
        <dbReference type="ARBA" id="ARBA00012513"/>
    </source>
</evidence>
<dbReference type="InterPro" id="IPR008271">
    <property type="entry name" value="Ser/Thr_kinase_AS"/>
</dbReference>
<dbReference type="SUPFAM" id="SSF47473">
    <property type="entry name" value="EF-hand"/>
    <property type="match status" value="1"/>
</dbReference>
<organism evidence="32 33">
    <name type="scientific">Stentor coeruleus</name>
    <dbReference type="NCBI Taxonomy" id="5963"/>
    <lineage>
        <taxon>Eukaryota</taxon>
        <taxon>Sar</taxon>
        <taxon>Alveolata</taxon>
        <taxon>Ciliophora</taxon>
        <taxon>Postciliodesmatophora</taxon>
        <taxon>Heterotrichea</taxon>
        <taxon>Heterotrichida</taxon>
        <taxon>Stentoridae</taxon>
        <taxon>Stentor</taxon>
    </lineage>
</organism>
<evidence type="ECO:0000256" key="15">
    <source>
        <dbReference type="ARBA" id="ARBA00022837"/>
    </source>
</evidence>
<dbReference type="GO" id="GO:0005509">
    <property type="term" value="F:calcium ion binding"/>
    <property type="evidence" value="ECO:0007669"/>
    <property type="project" value="InterPro"/>
</dbReference>
<sequence length="498" mass="56452">MGCVVVAKDQKNSSIVPKSDPHLQPNKVDGVRISSENFVKKKQVALRQNYTISAKIGSGAFGYVRLAVHKDSNQKRAVKTIDKESISKDMKERAKFFNEVDILRRADHPNIIRLYEFYEDEKHYHLVTEYVSGGELFDFIIKSKMLSEAIAANFLRQILSAVAYCHEHNIVHRDLKPENLLLDRESADATVKVIDFGTSAIFEETKQLTQKYGTAYYIAPEVLRKDYNEKCDIWSCGVILYIFLSGRPPFGGKNDKDILIKVQQGHFNMSGPEWEKISPDAKKLIQKMLEYDPKLRYSAKQALQDPWIITNTSANHSDNLFDASSLENLKGFRVEQKLQHAVLTFIASQLINKEESKKLAETFRNIDKNGDGKLSKEELLEAYNATMGREEAVEEVEKIMKSVDVNGSGYIDYTEFVTACARKEAMLSAENMESAFKAFDSDGSGKITASELREMLGGDANGQDDVWAKLIAEVDQDRDGEIDVREFKNMMLNYLNLS</sequence>
<keyword evidence="6" id="KW-1003">Cell membrane</keyword>
<keyword evidence="21" id="KW-0966">Cell projection</keyword>
<evidence type="ECO:0000256" key="21">
    <source>
        <dbReference type="ARBA" id="ARBA00023273"/>
    </source>
</evidence>
<evidence type="ECO:0000313" key="33">
    <source>
        <dbReference type="Proteomes" id="UP000187209"/>
    </source>
</evidence>
<dbReference type="SMART" id="SM00054">
    <property type="entry name" value="EFh"/>
    <property type="match status" value="4"/>
</dbReference>
<dbReference type="CDD" id="cd00051">
    <property type="entry name" value="EFh"/>
    <property type="match status" value="1"/>
</dbReference>
<dbReference type="GO" id="GO:0020002">
    <property type="term" value="C:host cell plasma membrane"/>
    <property type="evidence" value="ECO:0007669"/>
    <property type="project" value="UniProtKB-SubCell"/>
</dbReference>
<dbReference type="Pfam" id="PF00069">
    <property type="entry name" value="Pkinase"/>
    <property type="match status" value="1"/>
</dbReference>
<evidence type="ECO:0000313" key="32">
    <source>
        <dbReference type="EMBL" id="OMJ84767.1"/>
    </source>
</evidence>
<protein>
    <recommendedName>
        <fullName evidence="27">Calcium-dependent protein kinase 1</fullName>
        <ecNumber evidence="5">2.7.11.1</ecNumber>
    </recommendedName>
</protein>
<evidence type="ECO:0000256" key="19">
    <source>
        <dbReference type="ARBA" id="ARBA00023069"/>
    </source>
</evidence>
<proteinExistence type="inferred from homology"/>
<evidence type="ECO:0000256" key="27">
    <source>
        <dbReference type="ARBA" id="ARBA00068067"/>
    </source>
</evidence>
<dbReference type="Gene3D" id="1.10.510.10">
    <property type="entry name" value="Transferase(Phosphotransferase) domain 1"/>
    <property type="match status" value="1"/>
</dbReference>
<dbReference type="SUPFAM" id="SSF56112">
    <property type="entry name" value="Protein kinase-like (PK-like)"/>
    <property type="match status" value="1"/>
</dbReference>
<evidence type="ECO:0000256" key="2">
    <source>
        <dbReference type="ARBA" id="ARBA00004230"/>
    </source>
</evidence>
<evidence type="ECO:0000256" key="24">
    <source>
        <dbReference type="ARBA" id="ARBA00047899"/>
    </source>
</evidence>
<dbReference type="AlphaFoldDB" id="A0A1R2C6Y5"/>
<comment type="catalytic activity">
    <reaction evidence="25">
        <text>L-seryl-[protein] + ATP = O-phospho-L-seryl-[protein] + ADP + H(+)</text>
        <dbReference type="Rhea" id="RHEA:17989"/>
        <dbReference type="Rhea" id="RHEA-COMP:9863"/>
        <dbReference type="Rhea" id="RHEA-COMP:11604"/>
        <dbReference type="ChEBI" id="CHEBI:15378"/>
        <dbReference type="ChEBI" id="CHEBI:29999"/>
        <dbReference type="ChEBI" id="CHEBI:30616"/>
        <dbReference type="ChEBI" id="CHEBI:83421"/>
        <dbReference type="ChEBI" id="CHEBI:456216"/>
        <dbReference type="EC" id="2.7.11.1"/>
    </reaction>
</comment>
<dbReference type="InterPro" id="IPR002048">
    <property type="entry name" value="EF_hand_dom"/>
</dbReference>
<evidence type="ECO:0000256" key="8">
    <source>
        <dbReference type="ARBA" id="ARBA00022527"/>
    </source>
</evidence>
<comment type="cofactor">
    <cofactor evidence="1">
        <name>Mg(2+)</name>
        <dbReference type="ChEBI" id="CHEBI:18420"/>
    </cofactor>
</comment>
<comment type="subcellular location">
    <subcellularLocation>
        <location evidence="3">Cell membrane</location>
        <topology evidence="3">Lipid-anchor</topology>
        <orientation evidence="3">Cytoplasmic side</orientation>
    </subcellularLocation>
    <subcellularLocation>
        <location evidence="2">Cell projection</location>
        <location evidence="2">Cilium</location>
        <location evidence="2">Flagellum</location>
    </subcellularLocation>
    <subcellularLocation>
        <location evidence="4">Host cell membrane</location>
        <topology evidence="4">Lipid-anchor</topology>
    </subcellularLocation>
    <subcellularLocation>
        <location evidence="26">Parasitophorous vacuole membrane</location>
        <topology evidence="26">Lipid-anchor</topology>
    </subcellularLocation>
</comment>
<evidence type="ECO:0000256" key="23">
    <source>
        <dbReference type="ARBA" id="ARBA00024334"/>
    </source>
</evidence>
<reference evidence="32 33" key="1">
    <citation type="submission" date="2016-11" db="EMBL/GenBank/DDBJ databases">
        <title>The macronuclear genome of Stentor coeruleus: a giant cell with tiny introns.</title>
        <authorList>
            <person name="Slabodnick M."/>
            <person name="Ruby J.G."/>
            <person name="Reiff S.B."/>
            <person name="Swart E.C."/>
            <person name="Gosai S."/>
            <person name="Prabakaran S."/>
            <person name="Witkowska E."/>
            <person name="Larue G.E."/>
            <person name="Fisher S."/>
            <person name="Freeman R.M."/>
            <person name="Gunawardena J."/>
            <person name="Chu W."/>
            <person name="Stover N.A."/>
            <person name="Gregory B.D."/>
            <person name="Nowacki M."/>
            <person name="Derisi J."/>
            <person name="Roy S.W."/>
            <person name="Marshall W.F."/>
            <person name="Sood P."/>
        </authorList>
    </citation>
    <scope>NUCLEOTIDE SEQUENCE [LARGE SCALE GENOMIC DNA]</scope>
    <source>
        <strain evidence="32">WM001</strain>
    </source>
</reference>
<keyword evidence="10" id="KW-0519">Myristate</keyword>
<name>A0A1R2C6Y5_9CILI</name>
<keyword evidence="22" id="KW-0449">Lipoprotein</keyword>
<dbReference type="OrthoDB" id="284419at2759"/>
<feature type="domain" description="EF-hand" evidence="31">
    <location>
        <begin position="463"/>
        <end position="497"/>
    </location>
</feature>
<accession>A0A1R2C6Y5</accession>
<keyword evidence="33" id="KW-1185">Reference proteome</keyword>
<feature type="domain" description="Protein kinase" evidence="30">
    <location>
        <begin position="50"/>
        <end position="308"/>
    </location>
</feature>
<dbReference type="PROSITE" id="PS50011">
    <property type="entry name" value="PROTEIN_KINASE_DOM"/>
    <property type="match status" value="1"/>
</dbReference>
<dbReference type="PROSITE" id="PS00018">
    <property type="entry name" value="EF_HAND_1"/>
    <property type="match status" value="4"/>
</dbReference>
<dbReference type="PROSITE" id="PS00107">
    <property type="entry name" value="PROTEIN_KINASE_ATP"/>
    <property type="match status" value="1"/>
</dbReference>
<dbReference type="EMBL" id="MPUH01000258">
    <property type="protein sequence ID" value="OMJ84767.1"/>
    <property type="molecule type" value="Genomic_DNA"/>
</dbReference>
<gene>
    <name evidence="32" type="ORF">SteCoe_14020</name>
</gene>
<dbReference type="EC" id="2.7.11.1" evidence="5"/>
<comment type="similarity">
    <text evidence="23">Belongs to the protein kinase superfamily. Ser/Thr protein kinase family. CDPK subfamily.</text>
</comment>
<dbReference type="CDD" id="cd05117">
    <property type="entry name" value="STKc_CAMK"/>
    <property type="match status" value="1"/>
</dbReference>
<evidence type="ECO:0000256" key="10">
    <source>
        <dbReference type="ARBA" id="ARBA00022707"/>
    </source>
</evidence>
<evidence type="ECO:0000256" key="9">
    <source>
        <dbReference type="ARBA" id="ARBA00022679"/>
    </source>
</evidence>
<keyword evidence="13 28" id="KW-0547">Nucleotide-binding</keyword>
<keyword evidence="17" id="KW-0282">Flagellum</keyword>
<dbReference type="Gene3D" id="3.30.200.20">
    <property type="entry name" value="Phosphorylase Kinase, domain 1"/>
    <property type="match status" value="1"/>
</dbReference>
<evidence type="ECO:0000256" key="18">
    <source>
        <dbReference type="ARBA" id="ARBA00022870"/>
    </source>
</evidence>
<keyword evidence="8 29" id="KW-0723">Serine/threonine-protein kinase</keyword>
<dbReference type="InterPro" id="IPR000719">
    <property type="entry name" value="Prot_kinase_dom"/>
</dbReference>
<evidence type="ECO:0000256" key="20">
    <source>
        <dbReference type="ARBA" id="ARBA00023139"/>
    </source>
</evidence>
<dbReference type="FunFam" id="3.30.200.20:FF:000315">
    <property type="entry name" value="Calcium-dependent protein kinase 3"/>
    <property type="match status" value="1"/>
</dbReference>
<keyword evidence="20" id="KW-0564">Palmitate</keyword>
<keyword evidence="15" id="KW-0106">Calcium</keyword>
<keyword evidence="14" id="KW-0418">Kinase</keyword>
<evidence type="ECO:0000256" key="4">
    <source>
        <dbReference type="ARBA" id="ARBA00004425"/>
    </source>
</evidence>
<feature type="binding site" evidence="28">
    <location>
        <position position="79"/>
    </location>
    <ligand>
        <name>ATP</name>
        <dbReference type="ChEBI" id="CHEBI:30616"/>
    </ligand>
</feature>